<dbReference type="STRING" id="1036808.A0A0C2ZB12"/>
<dbReference type="Proteomes" id="UP000053989">
    <property type="component" value="Unassembled WGS sequence"/>
</dbReference>
<sequence>MSSGNITDSSNNGNGADKVDWQCVASPDLIKQVEDSLEVQIAKFDEQLCHRCDKLMKWAAKQEAQRKAEEEQKKAEEEAKKKAKEDAQKRAEFQAWWQAELERKAKEKAEAKAAAKAMRAHIAQNAAQGTKPKPKQCWAASQHAPNEEVEGWYPPCDQCRKSGDSKPDPVTQVLDWRLGEVITAIDHNTRELARLRGKMDGFTWEMKRMADQSNRKGKGKARPEETEVEVKRP</sequence>
<name>A0A0C2ZB12_9AGAM</name>
<feature type="compositionally biased region" description="Basic and acidic residues" evidence="1">
    <location>
        <begin position="221"/>
        <end position="233"/>
    </location>
</feature>
<reference evidence="2 3" key="1">
    <citation type="submission" date="2014-04" db="EMBL/GenBank/DDBJ databases">
        <authorList>
            <consortium name="DOE Joint Genome Institute"/>
            <person name="Kuo A."/>
            <person name="Kohler A."/>
            <person name="Nagy L.G."/>
            <person name="Floudas D."/>
            <person name="Copeland A."/>
            <person name="Barry K.W."/>
            <person name="Cichocki N."/>
            <person name="Veneault-Fourrey C."/>
            <person name="LaButti K."/>
            <person name="Lindquist E.A."/>
            <person name="Lipzen A."/>
            <person name="Lundell T."/>
            <person name="Morin E."/>
            <person name="Murat C."/>
            <person name="Sun H."/>
            <person name="Tunlid A."/>
            <person name="Henrissat B."/>
            <person name="Grigoriev I.V."/>
            <person name="Hibbett D.S."/>
            <person name="Martin F."/>
            <person name="Nordberg H.P."/>
            <person name="Cantor M.N."/>
            <person name="Hua S.X."/>
        </authorList>
    </citation>
    <scope>NUCLEOTIDE SEQUENCE [LARGE SCALE GENOMIC DNA]</scope>
    <source>
        <strain evidence="2 3">Foug A</strain>
    </source>
</reference>
<feature type="region of interest" description="Disordered" evidence="1">
    <location>
        <begin position="60"/>
        <end position="86"/>
    </location>
</feature>
<feature type="region of interest" description="Disordered" evidence="1">
    <location>
        <begin position="207"/>
        <end position="233"/>
    </location>
</feature>
<keyword evidence="3" id="KW-1185">Reference proteome</keyword>
<dbReference type="OrthoDB" id="2706629at2759"/>
<dbReference type="InParanoid" id="A0A0C2ZB12"/>
<evidence type="ECO:0000313" key="3">
    <source>
        <dbReference type="Proteomes" id="UP000053989"/>
    </source>
</evidence>
<dbReference type="HOGENOM" id="CLU_080791_0_0_1"/>
<gene>
    <name evidence="2" type="ORF">SCLCIDRAFT_34463</name>
</gene>
<feature type="region of interest" description="Disordered" evidence="1">
    <location>
        <begin position="108"/>
        <end position="142"/>
    </location>
</feature>
<evidence type="ECO:0000313" key="2">
    <source>
        <dbReference type="EMBL" id="KIM50262.1"/>
    </source>
</evidence>
<organism evidence="2 3">
    <name type="scientific">Scleroderma citrinum Foug A</name>
    <dbReference type="NCBI Taxonomy" id="1036808"/>
    <lineage>
        <taxon>Eukaryota</taxon>
        <taxon>Fungi</taxon>
        <taxon>Dikarya</taxon>
        <taxon>Basidiomycota</taxon>
        <taxon>Agaricomycotina</taxon>
        <taxon>Agaricomycetes</taxon>
        <taxon>Agaricomycetidae</taxon>
        <taxon>Boletales</taxon>
        <taxon>Sclerodermatineae</taxon>
        <taxon>Sclerodermataceae</taxon>
        <taxon>Scleroderma</taxon>
    </lineage>
</organism>
<protein>
    <submittedName>
        <fullName evidence="2">Uncharacterized protein</fullName>
    </submittedName>
</protein>
<feature type="compositionally biased region" description="Basic and acidic residues" evidence="1">
    <location>
        <begin position="63"/>
        <end position="86"/>
    </location>
</feature>
<evidence type="ECO:0000256" key="1">
    <source>
        <dbReference type="SAM" id="MobiDB-lite"/>
    </source>
</evidence>
<dbReference type="EMBL" id="KN822549">
    <property type="protein sequence ID" value="KIM50262.1"/>
    <property type="molecule type" value="Genomic_DNA"/>
</dbReference>
<reference evidence="3" key="2">
    <citation type="submission" date="2015-01" db="EMBL/GenBank/DDBJ databases">
        <title>Evolutionary Origins and Diversification of the Mycorrhizal Mutualists.</title>
        <authorList>
            <consortium name="DOE Joint Genome Institute"/>
            <consortium name="Mycorrhizal Genomics Consortium"/>
            <person name="Kohler A."/>
            <person name="Kuo A."/>
            <person name="Nagy L.G."/>
            <person name="Floudas D."/>
            <person name="Copeland A."/>
            <person name="Barry K.W."/>
            <person name="Cichocki N."/>
            <person name="Veneault-Fourrey C."/>
            <person name="LaButti K."/>
            <person name="Lindquist E.A."/>
            <person name="Lipzen A."/>
            <person name="Lundell T."/>
            <person name="Morin E."/>
            <person name="Murat C."/>
            <person name="Riley R."/>
            <person name="Ohm R."/>
            <person name="Sun H."/>
            <person name="Tunlid A."/>
            <person name="Henrissat B."/>
            <person name="Grigoriev I.V."/>
            <person name="Hibbett D.S."/>
            <person name="Martin F."/>
        </authorList>
    </citation>
    <scope>NUCLEOTIDE SEQUENCE [LARGE SCALE GENOMIC DNA]</scope>
    <source>
        <strain evidence="3">Foug A</strain>
    </source>
</reference>
<proteinExistence type="predicted"/>
<accession>A0A0C2ZB12</accession>
<dbReference type="AlphaFoldDB" id="A0A0C2ZB12"/>